<dbReference type="InterPro" id="IPR000014">
    <property type="entry name" value="PAS"/>
</dbReference>
<dbReference type="PROSITE" id="PS50112">
    <property type="entry name" value="PAS"/>
    <property type="match status" value="1"/>
</dbReference>
<dbReference type="RefSeq" id="WP_014254724.1">
    <property type="nucleotide sequence ID" value="NC_016627.1"/>
</dbReference>
<dbReference type="PANTHER" id="PTHR43047">
    <property type="entry name" value="TWO-COMPONENT HISTIDINE PROTEIN KINASE"/>
    <property type="match status" value="1"/>
</dbReference>
<dbReference type="SUPFAM" id="SSF55785">
    <property type="entry name" value="PYP-like sensor domain (PAS domain)"/>
    <property type="match status" value="1"/>
</dbReference>
<keyword evidence="9" id="KW-0175">Coiled coil</keyword>
<feature type="transmembrane region" description="Helical" evidence="10">
    <location>
        <begin position="82"/>
        <end position="105"/>
    </location>
</feature>
<dbReference type="Gene3D" id="3.30.565.10">
    <property type="entry name" value="Histidine kinase-like ATPase, C-terminal domain"/>
    <property type="match status" value="1"/>
</dbReference>
<dbReference type="OrthoDB" id="9813394at2"/>
<dbReference type="InterPro" id="IPR004358">
    <property type="entry name" value="Sig_transdc_His_kin-like_C"/>
</dbReference>
<dbReference type="SUPFAM" id="SSF47384">
    <property type="entry name" value="Homodimeric domain of signal transducing histidine kinase"/>
    <property type="match status" value="1"/>
</dbReference>
<reference evidence="14" key="1">
    <citation type="submission" date="2011-12" db="EMBL/GenBank/DDBJ databases">
        <title>Complete sequence of Clostridium clariflavum DSM 19732.</title>
        <authorList>
            <consortium name="US DOE Joint Genome Institute"/>
            <person name="Lucas S."/>
            <person name="Han J."/>
            <person name="Lapidus A."/>
            <person name="Cheng J.-F."/>
            <person name="Goodwin L."/>
            <person name="Pitluck S."/>
            <person name="Peters L."/>
            <person name="Teshima H."/>
            <person name="Detter J.C."/>
            <person name="Han C."/>
            <person name="Tapia R."/>
            <person name="Land M."/>
            <person name="Hauser L."/>
            <person name="Kyrpides N."/>
            <person name="Ivanova N."/>
            <person name="Pagani I."/>
            <person name="Kitzmiller T."/>
            <person name="Lynd L."/>
            <person name="Izquierdo J."/>
            <person name="Woyke T."/>
        </authorList>
    </citation>
    <scope>NUCLEOTIDE SEQUENCE [LARGE SCALE GENOMIC DNA]</scope>
    <source>
        <strain evidence="14">DSM 19732 / NBRC 101661 / EBR45</strain>
    </source>
</reference>
<evidence type="ECO:0000256" key="4">
    <source>
        <dbReference type="ARBA" id="ARBA00022679"/>
    </source>
</evidence>
<dbReference type="SMART" id="SM00387">
    <property type="entry name" value="HATPase_c"/>
    <property type="match status" value="1"/>
</dbReference>
<dbReference type="PROSITE" id="PS50109">
    <property type="entry name" value="HIS_KIN"/>
    <property type="match status" value="1"/>
</dbReference>
<dbReference type="Pfam" id="PF00512">
    <property type="entry name" value="HisKA"/>
    <property type="match status" value="1"/>
</dbReference>
<feature type="coiled-coil region" evidence="9">
    <location>
        <begin position="274"/>
        <end position="318"/>
    </location>
</feature>
<feature type="transmembrane region" description="Helical" evidence="10">
    <location>
        <begin position="25"/>
        <end position="42"/>
    </location>
</feature>
<reference evidence="13 14" key="2">
    <citation type="journal article" date="2012" name="Stand. Genomic Sci.">
        <title>Complete Genome Sequence of Clostridium clariflavum DSM 19732.</title>
        <authorList>
            <person name="Izquierdo J.A."/>
            <person name="Goodwin L."/>
            <person name="Davenport K.W."/>
            <person name="Teshima H."/>
            <person name="Bruce D."/>
            <person name="Detter C."/>
            <person name="Tapia R."/>
            <person name="Han S."/>
            <person name="Land M."/>
            <person name="Hauser L."/>
            <person name="Jeffries C.D."/>
            <person name="Han J."/>
            <person name="Pitluck S."/>
            <person name="Nolan M."/>
            <person name="Chen A."/>
            <person name="Huntemann M."/>
            <person name="Mavromatis K."/>
            <person name="Mikhailova N."/>
            <person name="Liolios K."/>
            <person name="Woyke T."/>
            <person name="Lynd L.R."/>
        </authorList>
    </citation>
    <scope>NUCLEOTIDE SEQUENCE [LARGE SCALE GENOMIC DNA]</scope>
    <source>
        <strain evidence="14">DSM 19732 / NBRC 101661 / EBR45</strain>
    </source>
</reference>
<feature type="transmembrane region" description="Helical" evidence="10">
    <location>
        <begin position="214"/>
        <end position="235"/>
    </location>
</feature>
<dbReference type="Gene3D" id="3.30.450.20">
    <property type="entry name" value="PAS domain"/>
    <property type="match status" value="1"/>
</dbReference>
<dbReference type="SUPFAM" id="SSF55874">
    <property type="entry name" value="ATPase domain of HSP90 chaperone/DNA topoisomerase II/histidine kinase"/>
    <property type="match status" value="1"/>
</dbReference>
<dbReference type="InterPro" id="IPR033425">
    <property type="entry name" value="MASE3"/>
</dbReference>
<dbReference type="Pfam" id="PF13188">
    <property type="entry name" value="PAS_8"/>
    <property type="match status" value="1"/>
</dbReference>
<dbReference type="InterPro" id="IPR003594">
    <property type="entry name" value="HATPase_dom"/>
</dbReference>
<feature type="transmembrane region" description="Helical" evidence="10">
    <location>
        <begin position="151"/>
        <end position="170"/>
    </location>
</feature>
<dbReference type="NCBIfam" id="TIGR00229">
    <property type="entry name" value="sensory_box"/>
    <property type="match status" value="1"/>
</dbReference>
<dbReference type="GO" id="GO:0000155">
    <property type="term" value="F:phosphorelay sensor kinase activity"/>
    <property type="evidence" value="ECO:0007669"/>
    <property type="project" value="InterPro"/>
</dbReference>
<feature type="transmembrane region" description="Helical" evidence="10">
    <location>
        <begin position="48"/>
        <end position="70"/>
    </location>
</feature>
<dbReference type="InterPro" id="IPR036890">
    <property type="entry name" value="HATPase_C_sf"/>
</dbReference>
<keyword evidence="10" id="KW-1133">Transmembrane helix</keyword>
<evidence type="ECO:0000256" key="2">
    <source>
        <dbReference type="ARBA" id="ARBA00012438"/>
    </source>
</evidence>
<dbReference type="EC" id="2.7.13.3" evidence="2"/>
<keyword evidence="5" id="KW-0547">Nucleotide-binding</keyword>
<keyword evidence="3" id="KW-0597">Phosphoprotein</keyword>
<evidence type="ECO:0000256" key="10">
    <source>
        <dbReference type="SAM" id="Phobius"/>
    </source>
</evidence>
<dbReference type="STRING" id="720554.Clocl_1461"/>
<organism evidence="13 14">
    <name type="scientific">Acetivibrio clariflavus (strain DSM 19732 / NBRC 101661 / EBR45)</name>
    <name type="common">Clostridium clariflavum</name>
    <dbReference type="NCBI Taxonomy" id="720554"/>
    <lineage>
        <taxon>Bacteria</taxon>
        <taxon>Bacillati</taxon>
        <taxon>Bacillota</taxon>
        <taxon>Clostridia</taxon>
        <taxon>Eubacteriales</taxon>
        <taxon>Oscillospiraceae</taxon>
        <taxon>Acetivibrio</taxon>
    </lineage>
</organism>
<dbReference type="InterPro" id="IPR003661">
    <property type="entry name" value="HisK_dim/P_dom"/>
</dbReference>
<dbReference type="EMBL" id="CP003065">
    <property type="protein sequence ID" value="AEV68111.1"/>
    <property type="molecule type" value="Genomic_DNA"/>
</dbReference>
<dbReference type="Pfam" id="PF17159">
    <property type="entry name" value="MASE3"/>
    <property type="match status" value="1"/>
</dbReference>
<dbReference type="CDD" id="cd16922">
    <property type="entry name" value="HATPase_EvgS-ArcB-TorS-like"/>
    <property type="match status" value="1"/>
</dbReference>
<feature type="transmembrane region" description="Helical" evidence="10">
    <location>
        <begin position="117"/>
        <end position="139"/>
    </location>
</feature>
<evidence type="ECO:0000256" key="9">
    <source>
        <dbReference type="SAM" id="Coils"/>
    </source>
</evidence>
<dbReference type="eggNOG" id="COG2205">
    <property type="taxonomic scope" value="Bacteria"/>
</dbReference>
<dbReference type="InterPro" id="IPR005467">
    <property type="entry name" value="His_kinase_dom"/>
</dbReference>
<dbReference type="SMART" id="SM00091">
    <property type="entry name" value="PAS"/>
    <property type="match status" value="1"/>
</dbReference>
<dbReference type="Proteomes" id="UP000005435">
    <property type="component" value="Chromosome"/>
</dbReference>
<dbReference type="CDD" id="cd00130">
    <property type="entry name" value="PAS"/>
    <property type="match status" value="1"/>
</dbReference>
<gene>
    <name evidence="13" type="ordered locus">Clocl_1461</name>
</gene>
<dbReference type="FunFam" id="3.30.565.10:FF:000037">
    <property type="entry name" value="Hybrid sensor histidine kinase/response regulator"/>
    <property type="match status" value="1"/>
</dbReference>
<evidence type="ECO:0000256" key="6">
    <source>
        <dbReference type="ARBA" id="ARBA00022777"/>
    </source>
</evidence>
<dbReference type="InterPro" id="IPR035965">
    <property type="entry name" value="PAS-like_dom_sf"/>
</dbReference>
<dbReference type="HOGENOM" id="CLU_000445_89_20_9"/>
<evidence type="ECO:0000313" key="13">
    <source>
        <dbReference type="EMBL" id="AEV68111.1"/>
    </source>
</evidence>
<comment type="catalytic activity">
    <reaction evidence="1">
        <text>ATP + protein L-histidine = ADP + protein N-phospho-L-histidine.</text>
        <dbReference type="EC" id="2.7.13.3"/>
    </reaction>
</comment>
<evidence type="ECO:0000256" key="3">
    <source>
        <dbReference type="ARBA" id="ARBA00022553"/>
    </source>
</evidence>
<keyword evidence="10" id="KW-0472">Membrane</keyword>
<keyword evidence="6 13" id="KW-0418">Kinase</keyword>
<protein>
    <recommendedName>
        <fullName evidence="2">histidine kinase</fullName>
        <ecNumber evidence="2">2.7.13.3</ecNumber>
    </recommendedName>
</protein>
<keyword evidence="10" id="KW-0812">Transmembrane</keyword>
<dbReference type="KEGG" id="ccl:Clocl_1461"/>
<evidence type="ECO:0000256" key="7">
    <source>
        <dbReference type="ARBA" id="ARBA00022840"/>
    </source>
</evidence>
<dbReference type="Gene3D" id="1.10.287.130">
    <property type="match status" value="1"/>
</dbReference>
<feature type="domain" description="Histidine kinase" evidence="11">
    <location>
        <begin position="461"/>
        <end position="685"/>
    </location>
</feature>
<evidence type="ECO:0000256" key="5">
    <source>
        <dbReference type="ARBA" id="ARBA00022741"/>
    </source>
</evidence>
<dbReference type="AlphaFoldDB" id="G8M1D5"/>
<keyword evidence="14" id="KW-1185">Reference proteome</keyword>
<evidence type="ECO:0000313" key="14">
    <source>
        <dbReference type="Proteomes" id="UP000005435"/>
    </source>
</evidence>
<name>G8M1D5_ACECE</name>
<dbReference type="GO" id="GO:0005524">
    <property type="term" value="F:ATP binding"/>
    <property type="evidence" value="ECO:0007669"/>
    <property type="project" value="UniProtKB-KW"/>
</dbReference>
<keyword evidence="8" id="KW-0902">Two-component regulatory system</keyword>
<feature type="domain" description="PAS" evidence="12">
    <location>
        <begin position="315"/>
        <end position="385"/>
    </location>
</feature>
<keyword evidence="4 13" id="KW-0808">Transferase</keyword>
<dbReference type="InterPro" id="IPR036097">
    <property type="entry name" value="HisK_dim/P_sf"/>
</dbReference>
<feature type="transmembrane region" description="Helical" evidence="10">
    <location>
        <begin position="182"/>
        <end position="202"/>
    </location>
</feature>
<accession>G8M1D5</accession>
<dbReference type="GO" id="GO:0009927">
    <property type="term" value="F:histidine phosphotransfer kinase activity"/>
    <property type="evidence" value="ECO:0007669"/>
    <property type="project" value="TreeGrafter"/>
</dbReference>
<sequence length="716" mass="82636">MQVKHEKGNIAGVELKLVQRESLCFWKKIIISSAIVLLYLYIGLKNYLFFHSLIEILGIFIGFGVAIAVYHSSRIMKNGFYLYLGALFLFTSIFQIFHVFSYAGINILSSDSYDLSVQISVIGKFFDAIALLVMLVIPANTLKKNLSIKRLLVPYTVVSVFLLSTIYFGIFPQCAYDNADSSPFKILCEFILFCLYTLLLFICYKKRQNFGENLFVYIFSYIVLRLLAEVLFVSAQQVTDLATILAHILKFFSLCVIYQAVSIGVIIKPISILFSELDRKNRELEQKTIELEAVNKSLMREVQECMRIEELLRKSEERYKNLLEFMPDAVLLHDREKILFVNKAGVELFGFEDNSEVLSKSLYELLDENNFNKYKSKMNEADNCEFPIIFEEILQRDSHHFCIEVITTSYNIDNKTVFLSVIRDITQRKEFEEMKHSVDESKRLLQEVTEMDKLKTDYIINLSHEFRTPLSIILCTLKIMESLPDSNSSVKIDKEKLSKYISIMKNNSYKLLKTANNLLEISKIESGCEKLRLRNCNIVRIVEKVTMSVWSYTRNRQINLMFDTDTEEIVTACDVDKIERIILNLLSNAIKFTEEGGQIKVNVYNKETEVLITVSDTGIGIPKDKFELIFERFKQVDNSLTRVHEGTGIGLALVKSFVEMHDGRIEVESEVGVGSTFKIFIPVRILSNEAYMDYNETEAEIEKRIEENINIELSNI</sequence>
<evidence type="ECO:0000259" key="12">
    <source>
        <dbReference type="PROSITE" id="PS50112"/>
    </source>
</evidence>
<evidence type="ECO:0000256" key="8">
    <source>
        <dbReference type="ARBA" id="ARBA00023012"/>
    </source>
</evidence>
<evidence type="ECO:0000259" key="11">
    <source>
        <dbReference type="PROSITE" id="PS50109"/>
    </source>
</evidence>
<dbReference type="PANTHER" id="PTHR43047:SF72">
    <property type="entry name" value="OSMOSENSING HISTIDINE PROTEIN KINASE SLN1"/>
    <property type="match status" value="1"/>
</dbReference>
<dbReference type="CDD" id="cd00082">
    <property type="entry name" value="HisKA"/>
    <property type="match status" value="1"/>
</dbReference>
<keyword evidence="7" id="KW-0067">ATP-binding</keyword>
<dbReference type="GO" id="GO:0005886">
    <property type="term" value="C:plasma membrane"/>
    <property type="evidence" value="ECO:0007669"/>
    <property type="project" value="TreeGrafter"/>
</dbReference>
<evidence type="ECO:0000256" key="1">
    <source>
        <dbReference type="ARBA" id="ARBA00000085"/>
    </source>
</evidence>
<dbReference type="SMART" id="SM00388">
    <property type="entry name" value="HisKA"/>
    <property type="match status" value="1"/>
</dbReference>
<dbReference type="Pfam" id="PF02518">
    <property type="entry name" value="HATPase_c"/>
    <property type="match status" value="1"/>
</dbReference>
<dbReference type="PRINTS" id="PR00344">
    <property type="entry name" value="BCTRLSENSOR"/>
</dbReference>
<proteinExistence type="predicted"/>